<dbReference type="InterPro" id="IPR043795">
    <property type="entry name" value="N-alpha-Ac-DABA-like"/>
</dbReference>
<gene>
    <name evidence="6" type="ORF">CRP01_28640</name>
</gene>
<dbReference type="Pfam" id="PF24827">
    <property type="entry name" value="AstE_AspA_cat"/>
    <property type="match status" value="1"/>
</dbReference>
<evidence type="ECO:0000256" key="4">
    <source>
        <dbReference type="ARBA" id="ARBA00022833"/>
    </source>
</evidence>
<dbReference type="CDD" id="cd06251">
    <property type="entry name" value="M14_ASTE_ASPA-like"/>
    <property type="match status" value="1"/>
</dbReference>
<dbReference type="Gene3D" id="3.40.630.10">
    <property type="entry name" value="Zn peptidases"/>
    <property type="match status" value="1"/>
</dbReference>
<keyword evidence="4" id="KW-0862">Zinc</keyword>
<keyword evidence="3" id="KW-0378">Hydrolase</keyword>
<sequence>MEIQTNIVPVEIPIVKNLDLDMVPAGTIKRFWLQLVSDGMGMPMNIPIIVAKGTEKGPVVGLTAAVHGNELNGIPIIQRFLKEVNPKELRGIVVGIPVVNTPSFFRRKRRFIDGKDLNHIMPGKSDGNVSEVYAYRFFHKIVSQFEYLLDLHTASTGRINSYYIRADMAEPITRKMAMLQNAQIVVHNPPLDGTLRGAAESLGIHAITLEVGNPNTFQKGYIRNGLTGIHNLLIHLGLTDGEIELGENLPVICDRSYWLYTDRGGILNVLPQVAEVVEKNQVVARMHNIFGDLIREYRAPEKGVVIGKSVSPINQTGGRILHLGIIREE</sequence>
<evidence type="ECO:0000259" key="5">
    <source>
        <dbReference type="Pfam" id="PF24827"/>
    </source>
</evidence>
<dbReference type="InterPro" id="IPR055438">
    <property type="entry name" value="AstE_AspA_cat"/>
</dbReference>
<evidence type="ECO:0000256" key="1">
    <source>
        <dbReference type="ARBA" id="ARBA00001947"/>
    </source>
</evidence>
<dbReference type="PANTHER" id="PTHR37326">
    <property type="entry name" value="BLL3975 PROTEIN"/>
    <property type="match status" value="1"/>
</dbReference>
<dbReference type="PANTHER" id="PTHR37326:SF1">
    <property type="entry name" value="BLL3975 PROTEIN"/>
    <property type="match status" value="1"/>
</dbReference>
<evidence type="ECO:0000256" key="2">
    <source>
        <dbReference type="ARBA" id="ARBA00022723"/>
    </source>
</evidence>
<evidence type="ECO:0000313" key="7">
    <source>
        <dbReference type="Proteomes" id="UP000223913"/>
    </source>
</evidence>
<protein>
    <submittedName>
        <fullName evidence="6">Peptidase M14</fullName>
    </submittedName>
</protein>
<dbReference type="OrthoDB" id="1523003at2"/>
<dbReference type="Proteomes" id="UP000223913">
    <property type="component" value="Unassembled WGS sequence"/>
</dbReference>
<dbReference type="AlphaFoldDB" id="A0A2D0N5W5"/>
<dbReference type="EMBL" id="PDUD01000034">
    <property type="protein sequence ID" value="PHN03163.1"/>
    <property type="molecule type" value="Genomic_DNA"/>
</dbReference>
<dbReference type="InterPro" id="IPR053138">
    <property type="entry name" value="N-alpha-Ac-DABA_deacetylase"/>
</dbReference>
<comment type="cofactor">
    <cofactor evidence="1">
        <name>Zn(2+)</name>
        <dbReference type="ChEBI" id="CHEBI:29105"/>
    </cofactor>
</comment>
<organism evidence="6 7">
    <name type="scientific">Flavilitoribacter nigricans (strain ATCC 23147 / DSM 23189 / NBRC 102662 / NCIMB 1420 / SS-2)</name>
    <name type="common">Lewinella nigricans</name>
    <dbReference type="NCBI Taxonomy" id="1122177"/>
    <lineage>
        <taxon>Bacteria</taxon>
        <taxon>Pseudomonadati</taxon>
        <taxon>Bacteroidota</taxon>
        <taxon>Saprospiria</taxon>
        <taxon>Saprospirales</taxon>
        <taxon>Lewinellaceae</taxon>
        <taxon>Flavilitoribacter</taxon>
    </lineage>
</organism>
<keyword evidence="7" id="KW-1185">Reference proteome</keyword>
<dbReference type="GO" id="GO:0046872">
    <property type="term" value="F:metal ion binding"/>
    <property type="evidence" value="ECO:0007669"/>
    <property type="project" value="UniProtKB-KW"/>
</dbReference>
<dbReference type="GO" id="GO:0016788">
    <property type="term" value="F:hydrolase activity, acting on ester bonds"/>
    <property type="evidence" value="ECO:0007669"/>
    <property type="project" value="InterPro"/>
</dbReference>
<feature type="domain" description="Succinylglutamate desuccinylase/Aspartoacylase catalytic" evidence="5">
    <location>
        <begin position="57"/>
        <end position="236"/>
    </location>
</feature>
<reference evidence="6 7" key="1">
    <citation type="submission" date="2017-10" db="EMBL/GenBank/DDBJ databases">
        <title>The draft genome sequence of Lewinella nigricans NBRC 102662.</title>
        <authorList>
            <person name="Wang K."/>
        </authorList>
    </citation>
    <scope>NUCLEOTIDE SEQUENCE [LARGE SCALE GENOMIC DNA]</scope>
    <source>
        <strain evidence="6 7">NBRC 102662</strain>
    </source>
</reference>
<comment type="caution">
    <text evidence="6">The sequence shown here is derived from an EMBL/GenBank/DDBJ whole genome shotgun (WGS) entry which is preliminary data.</text>
</comment>
<name>A0A2D0N5W5_FLAN2</name>
<dbReference type="PIRSF" id="PIRSF039012">
    <property type="entry name" value="ASP"/>
    <property type="match status" value="1"/>
</dbReference>
<proteinExistence type="predicted"/>
<evidence type="ECO:0000313" key="6">
    <source>
        <dbReference type="EMBL" id="PHN03163.1"/>
    </source>
</evidence>
<accession>A0A2D0N5W5</accession>
<evidence type="ECO:0000256" key="3">
    <source>
        <dbReference type="ARBA" id="ARBA00022801"/>
    </source>
</evidence>
<dbReference type="SUPFAM" id="SSF53187">
    <property type="entry name" value="Zn-dependent exopeptidases"/>
    <property type="match status" value="1"/>
</dbReference>
<dbReference type="GO" id="GO:0016811">
    <property type="term" value="F:hydrolase activity, acting on carbon-nitrogen (but not peptide) bonds, in linear amides"/>
    <property type="evidence" value="ECO:0007669"/>
    <property type="project" value="InterPro"/>
</dbReference>
<keyword evidence="2" id="KW-0479">Metal-binding</keyword>